<keyword evidence="1" id="KW-0812">Transmembrane</keyword>
<proteinExistence type="predicted"/>
<comment type="caution">
    <text evidence="2">The sequence shown here is derived from an EMBL/GenBank/DDBJ whole genome shotgun (WGS) entry which is preliminary data.</text>
</comment>
<organism evidence="2 3">
    <name type="scientific">Clostridium fungisolvens</name>
    <dbReference type="NCBI Taxonomy" id="1604897"/>
    <lineage>
        <taxon>Bacteria</taxon>
        <taxon>Bacillati</taxon>
        <taxon>Bacillota</taxon>
        <taxon>Clostridia</taxon>
        <taxon>Eubacteriales</taxon>
        <taxon>Clostridiaceae</taxon>
        <taxon>Clostridium</taxon>
    </lineage>
</organism>
<dbReference type="RefSeq" id="WP_183278228.1">
    <property type="nucleotide sequence ID" value="NZ_BLZR01000001.1"/>
</dbReference>
<keyword evidence="3" id="KW-1185">Reference proteome</keyword>
<evidence type="ECO:0000313" key="2">
    <source>
        <dbReference type="EMBL" id="GFP76820.1"/>
    </source>
</evidence>
<dbReference type="Proteomes" id="UP000580568">
    <property type="component" value="Unassembled WGS sequence"/>
</dbReference>
<evidence type="ECO:0000256" key="1">
    <source>
        <dbReference type="SAM" id="Phobius"/>
    </source>
</evidence>
<reference evidence="2 3" key="1">
    <citation type="submission" date="2020-07" db="EMBL/GenBank/DDBJ databases">
        <title>A new beta-1,3-glucan-decomposing anaerobic bacterium isolated from anoxic soil subjected to biological soil disinfestation.</title>
        <authorList>
            <person name="Ueki A."/>
            <person name="Tonouchi A."/>
        </authorList>
    </citation>
    <scope>NUCLEOTIDE SEQUENCE [LARGE SCALE GENOMIC DNA]</scope>
    <source>
        <strain evidence="2 3">TW1</strain>
    </source>
</reference>
<feature type="transmembrane region" description="Helical" evidence="1">
    <location>
        <begin position="24"/>
        <end position="51"/>
    </location>
</feature>
<name>A0A6V8SIN1_9CLOT</name>
<accession>A0A6V8SIN1</accession>
<sequence length="100" mass="11532">MENNILEKEIVNGTEIKLAKRSKFLYIIPVLSMIFPIVSIEGLIPWTVAIYFCYKGISSINKYEKPLKKCISYFVISGVIIAIYNLLVYFVSNYLVKLLM</sequence>
<gene>
    <name evidence="2" type="ORF">bsdtw1_02929</name>
</gene>
<dbReference type="EMBL" id="BLZR01000001">
    <property type="protein sequence ID" value="GFP76820.1"/>
    <property type="molecule type" value="Genomic_DNA"/>
</dbReference>
<evidence type="ECO:0000313" key="3">
    <source>
        <dbReference type="Proteomes" id="UP000580568"/>
    </source>
</evidence>
<protein>
    <submittedName>
        <fullName evidence="2">Uncharacterized protein</fullName>
    </submittedName>
</protein>
<keyword evidence="1" id="KW-1133">Transmembrane helix</keyword>
<feature type="transmembrane region" description="Helical" evidence="1">
    <location>
        <begin position="71"/>
        <end position="96"/>
    </location>
</feature>
<dbReference type="AlphaFoldDB" id="A0A6V8SIN1"/>
<keyword evidence="1" id="KW-0472">Membrane</keyword>